<sequence length="57" mass="6649">MPPSTRRVGKSHIVSHKADQPGKDGLTRWKTFLVKFWLHGYHFVQTATTWLECVIRV</sequence>
<dbReference type="Proteomes" id="UP000321331">
    <property type="component" value="Unassembled WGS sequence"/>
</dbReference>
<dbReference type="EMBL" id="VMNF01000007">
    <property type="protein sequence ID" value="TXC04848.1"/>
    <property type="molecule type" value="Genomic_DNA"/>
</dbReference>
<gene>
    <name evidence="2" type="ORF">FocTR4_00001211</name>
</gene>
<evidence type="ECO:0000313" key="2">
    <source>
        <dbReference type="EMBL" id="TXC04848.1"/>
    </source>
</evidence>
<evidence type="ECO:0000256" key="1">
    <source>
        <dbReference type="SAM" id="MobiDB-lite"/>
    </source>
</evidence>
<feature type="region of interest" description="Disordered" evidence="1">
    <location>
        <begin position="1"/>
        <end position="24"/>
    </location>
</feature>
<comment type="caution">
    <text evidence="2">The sequence shown here is derived from an EMBL/GenBank/DDBJ whole genome shotgun (WGS) entry which is preliminary data.</text>
</comment>
<dbReference type="AlphaFoldDB" id="A0A5C6T3C8"/>
<reference evidence="2 3" key="1">
    <citation type="submission" date="2019-07" db="EMBL/GenBank/DDBJ databases">
        <title>The First High-Quality Draft Genome Sequence of the Causal Agent of the Current Panama Disease Epidemic.</title>
        <authorList>
            <person name="Warmington R.J."/>
            <person name="Kay W."/>
            <person name="Jeffries A."/>
            <person name="Bebber D."/>
            <person name="Moore K."/>
            <person name="Studholme D.J."/>
        </authorList>
    </citation>
    <scope>NUCLEOTIDE SEQUENCE [LARGE SCALE GENOMIC DNA]</scope>
    <source>
        <strain evidence="2 3">TR4</strain>
    </source>
</reference>
<proteinExistence type="predicted"/>
<name>A0A5C6T3C8_FUSOC</name>
<organism evidence="2 3">
    <name type="scientific">Fusarium oxysporum f. sp. cubense</name>
    <dbReference type="NCBI Taxonomy" id="61366"/>
    <lineage>
        <taxon>Eukaryota</taxon>
        <taxon>Fungi</taxon>
        <taxon>Dikarya</taxon>
        <taxon>Ascomycota</taxon>
        <taxon>Pezizomycotina</taxon>
        <taxon>Sordariomycetes</taxon>
        <taxon>Hypocreomycetidae</taxon>
        <taxon>Hypocreales</taxon>
        <taxon>Nectriaceae</taxon>
        <taxon>Fusarium</taxon>
        <taxon>Fusarium oxysporum species complex</taxon>
    </lineage>
</organism>
<accession>A0A5C6T3C8</accession>
<evidence type="ECO:0000313" key="3">
    <source>
        <dbReference type="Proteomes" id="UP000321331"/>
    </source>
</evidence>
<protein>
    <submittedName>
        <fullName evidence="2">Uncharacterized protein</fullName>
    </submittedName>
</protein>